<proteinExistence type="predicted"/>
<protein>
    <submittedName>
        <fullName evidence="1">Uncharacterized protein</fullName>
    </submittedName>
</protein>
<organism evidence="1 2">
    <name type="scientific">Phanerochaete sordida</name>
    <dbReference type="NCBI Taxonomy" id="48140"/>
    <lineage>
        <taxon>Eukaryota</taxon>
        <taxon>Fungi</taxon>
        <taxon>Dikarya</taxon>
        <taxon>Basidiomycota</taxon>
        <taxon>Agaricomycotina</taxon>
        <taxon>Agaricomycetes</taxon>
        <taxon>Polyporales</taxon>
        <taxon>Phanerochaetaceae</taxon>
        <taxon>Phanerochaete</taxon>
    </lineage>
</organism>
<dbReference type="OrthoDB" id="10582793at2759"/>
<reference evidence="1 2" key="1">
    <citation type="submission" date="2021-08" db="EMBL/GenBank/DDBJ databases">
        <title>Draft Genome Sequence of Phanerochaete sordida strain YK-624.</title>
        <authorList>
            <person name="Mori T."/>
            <person name="Dohra H."/>
            <person name="Suzuki T."/>
            <person name="Kawagishi H."/>
            <person name="Hirai H."/>
        </authorList>
    </citation>
    <scope>NUCLEOTIDE SEQUENCE [LARGE SCALE GENOMIC DNA]</scope>
    <source>
        <strain evidence="1 2">YK-624</strain>
    </source>
</reference>
<accession>A0A9P3GLC9</accession>
<evidence type="ECO:0000313" key="1">
    <source>
        <dbReference type="EMBL" id="GJE95584.1"/>
    </source>
</evidence>
<name>A0A9P3GLC9_9APHY</name>
<dbReference type="Proteomes" id="UP000703269">
    <property type="component" value="Unassembled WGS sequence"/>
</dbReference>
<dbReference type="AlphaFoldDB" id="A0A9P3GLC9"/>
<keyword evidence="2" id="KW-1185">Reference proteome</keyword>
<sequence length="163" mass="18082">MELDIWFSDPDIEVESLPWDALEPLLDPAHAKFLCFTVAPGGQYHSVKRLMCAVLRRTRLAWALNRGLLHFCKHRHPDRRPLSSLSCADINVVPAEHAVDGHALTLDTEEQAEWLLRIFQGSGRDAYLRELVAARMVDGGGGGESPRDELVLASRMSGRAAGN</sequence>
<dbReference type="EMBL" id="BPQB01000050">
    <property type="protein sequence ID" value="GJE95584.1"/>
    <property type="molecule type" value="Genomic_DNA"/>
</dbReference>
<evidence type="ECO:0000313" key="2">
    <source>
        <dbReference type="Proteomes" id="UP000703269"/>
    </source>
</evidence>
<gene>
    <name evidence="1" type="ORF">PsYK624_117700</name>
</gene>
<comment type="caution">
    <text evidence="1">The sequence shown here is derived from an EMBL/GenBank/DDBJ whole genome shotgun (WGS) entry which is preliminary data.</text>
</comment>